<dbReference type="PANTHER" id="PTHR13383:SF11">
    <property type="entry name" value="RIBONUCLEASE H2 SUBUNIT B"/>
    <property type="match status" value="1"/>
</dbReference>
<dbReference type="Gene3D" id="1.10.20.120">
    <property type="match status" value="1"/>
</dbReference>
<dbReference type="Gene3D" id="2.20.25.530">
    <property type="match status" value="1"/>
</dbReference>
<keyword evidence="4" id="KW-1185">Reference proteome</keyword>
<dbReference type="EMBL" id="JAPFFF010000005">
    <property type="protein sequence ID" value="KAK8890538.1"/>
    <property type="molecule type" value="Genomic_DNA"/>
</dbReference>
<sequence length="283" mass="33150">MNIFIFPTNFQKESQILYIRHPRTNSPSPFLVSANKIYELLEVDRNPSSFLFARQVISNGKIFLTVEFHPLFLALPLILDRKSEFYSLDGFFDDTDLKQIELLIKPYFYLVCQQSKISGYTVWSLDTKKMLDWLCIQISKLVSHMEEIKQYKHDNTNIEKSSVNAFNNNCLVESAFDMIRHYIKASIAEMLKIELQQRYPDSFQNNLIQQKQSHKKLTETQSRYNSVDSSPPIISPIETLYNQNQKKIDKSKIASSKSAETKKKKKNIKIPKRPIESFFKTKK</sequence>
<feature type="region of interest" description="Disordered" evidence="1">
    <location>
        <begin position="245"/>
        <end position="273"/>
    </location>
</feature>
<evidence type="ECO:0000313" key="3">
    <source>
        <dbReference type="EMBL" id="KAK8890538.1"/>
    </source>
</evidence>
<reference evidence="3 4" key="1">
    <citation type="submission" date="2024-04" db="EMBL/GenBank/DDBJ databases">
        <title>Tritrichomonas musculus Genome.</title>
        <authorList>
            <person name="Alves-Ferreira E."/>
            <person name="Grigg M."/>
            <person name="Lorenzi H."/>
            <person name="Galac M."/>
        </authorList>
    </citation>
    <scope>NUCLEOTIDE SEQUENCE [LARGE SCALE GENOMIC DNA]</scope>
    <source>
        <strain evidence="3 4">EAF2021</strain>
    </source>
</reference>
<accession>A0ABR2KIA1</accession>
<organism evidence="3 4">
    <name type="scientific">Tritrichomonas musculus</name>
    <dbReference type="NCBI Taxonomy" id="1915356"/>
    <lineage>
        <taxon>Eukaryota</taxon>
        <taxon>Metamonada</taxon>
        <taxon>Parabasalia</taxon>
        <taxon>Tritrichomonadida</taxon>
        <taxon>Tritrichomonadidae</taxon>
        <taxon>Tritrichomonas</taxon>
    </lineage>
</organism>
<proteinExistence type="predicted"/>
<evidence type="ECO:0000259" key="2">
    <source>
        <dbReference type="Pfam" id="PF17745"/>
    </source>
</evidence>
<dbReference type="InterPro" id="IPR041195">
    <property type="entry name" value="Rnh202_N"/>
</dbReference>
<comment type="caution">
    <text evidence="3">The sequence shown here is derived from an EMBL/GenBank/DDBJ whole genome shotgun (WGS) entry which is preliminary data.</text>
</comment>
<gene>
    <name evidence="3" type="ORF">M9Y10_035315</name>
</gene>
<dbReference type="InterPro" id="IPR040456">
    <property type="entry name" value="RNase_H2_suB"/>
</dbReference>
<feature type="compositionally biased region" description="Basic residues" evidence="1">
    <location>
        <begin position="262"/>
        <end position="272"/>
    </location>
</feature>
<dbReference type="Pfam" id="PF17745">
    <property type="entry name" value="Ydr279_N"/>
    <property type="match status" value="1"/>
</dbReference>
<evidence type="ECO:0000313" key="4">
    <source>
        <dbReference type="Proteomes" id="UP001470230"/>
    </source>
</evidence>
<feature type="domain" description="Rnh202 triple barrel" evidence="2">
    <location>
        <begin position="6"/>
        <end position="65"/>
    </location>
</feature>
<evidence type="ECO:0000256" key="1">
    <source>
        <dbReference type="SAM" id="MobiDB-lite"/>
    </source>
</evidence>
<dbReference type="Proteomes" id="UP001470230">
    <property type="component" value="Unassembled WGS sequence"/>
</dbReference>
<protein>
    <submittedName>
        <fullName evidence="3">Ribonuclease H2 subunit B</fullName>
    </submittedName>
</protein>
<dbReference type="PANTHER" id="PTHR13383">
    <property type="entry name" value="RIBONUCLEASE H2 SUBUNIT B"/>
    <property type="match status" value="1"/>
</dbReference>
<name>A0ABR2KIA1_9EUKA</name>